<evidence type="ECO:0000256" key="2">
    <source>
        <dbReference type="ARBA" id="ARBA00012224"/>
    </source>
</evidence>
<dbReference type="InterPro" id="IPR015424">
    <property type="entry name" value="PyrdxlP-dep_Trfase"/>
</dbReference>
<comment type="similarity">
    <text evidence="5">Belongs to the class-II pyridoxal-phosphate-dependent aminotransferase family. MalY/PatB cystathionine beta-lyase subfamily.</text>
</comment>
<dbReference type="CDD" id="cd00609">
    <property type="entry name" value="AAT_like"/>
    <property type="match status" value="1"/>
</dbReference>
<evidence type="ECO:0000313" key="7">
    <source>
        <dbReference type="EMBL" id="GAA4260146.1"/>
    </source>
</evidence>
<dbReference type="EC" id="4.4.1.13" evidence="2"/>
<dbReference type="InterPro" id="IPR015421">
    <property type="entry name" value="PyrdxlP-dep_Trfase_major"/>
</dbReference>
<reference evidence="8" key="1">
    <citation type="journal article" date="2019" name="Int. J. Syst. Evol. Microbiol.">
        <title>The Global Catalogue of Microorganisms (GCM) 10K type strain sequencing project: providing services to taxonomists for standard genome sequencing and annotation.</title>
        <authorList>
            <consortium name="The Broad Institute Genomics Platform"/>
            <consortium name="The Broad Institute Genome Sequencing Center for Infectious Disease"/>
            <person name="Wu L."/>
            <person name="Ma J."/>
        </authorList>
    </citation>
    <scope>NUCLEOTIDE SEQUENCE [LARGE SCALE GENOMIC DNA]</scope>
    <source>
        <strain evidence="8">JCM 17441</strain>
    </source>
</reference>
<dbReference type="InterPro" id="IPR051798">
    <property type="entry name" value="Class-II_PLP-Dep_Aminotrans"/>
</dbReference>
<evidence type="ECO:0000256" key="3">
    <source>
        <dbReference type="ARBA" id="ARBA00022898"/>
    </source>
</evidence>
<evidence type="ECO:0000256" key="1">
    <source>
        <dbReference type="ARBA" id="ARBA00001933"/>
    </source>
</evidence>
<keyword evidence="8" id="KW-1185">Reference proteome</keyword>
<keyword evidence="3" id="KW-0663">Pyridoxal phosphate</keyword>
<organism evidence="7 8">
    <name type="scientific">Dactylosporangium darangshiense</name>
    <dbReference type="NCBI Taxonomy" id="579108"/>
    <lineage>
        <taxon>Bacteria</taxon>
        <taxon>Bacillati</taxon>
        <taxon>Actinomycetota</taxon>
        <taxon>Actinomycetes</taxon>
        <taxon>Micromonosporales</taxon>
        <taxon>Micromonosporaceae</taxon>
        <taxon>Dactylosporangium</taxon>
    </lineage>
</organism>
<dbReference type="RefSeq" id="WP_345137072.1">
    <property type="nucleotide sequence ID" value="NZ_BAABAT010000039.1"/>
</dbReference>
<dbReference type="Pfam" id="PF00155">
    <property type="entry name" value="Aminotran_1_2"/>
    <property type="match status" value="1"/>
</dbReference>
<dbReference type="Gene3D" id="1.20.120.450">
    <property type="entry name" value="dinb family like domain"/>
    <property type="match status" value="1"/>
</dbReference>
<dbReference type="InterPro" id="IPR004839">
    <property type="entry name" value="Aminotransferase_I/II_large"/>
</dbReference>
<comment type="caution">
    <text evidence="7">The sequence shown here is derived from an EMBL/GenBank/DDBJ whole genome shotgun (WGS) entry which is preliminary data.</text>
</comment>
<proteinExistence type="inferred from homology"/>
<dbReference type="SUPFAM" id="SSF53383">
    <property type="entry name" value="PLP-dependent transferases"/>
    <property type="match status" value="1"/>
</dbReference>
<dbReference type="Pfam" id="PF04978">
    <property type="entry name" value="MST"/>
    <property type="match status" value="1"/>
</dbReference>
<dbReference type="EMBL" id="BAABAT010000039">
    <property type="protein sequence ID" value="GAA4260146.1"/>
    <property type="molecule type" value="Genomic_DNA"/>
</dbReference>
<evidence type="ECO:0000256" key="4">
    <source>
        <dbReference type="ARBA" id="ARBA00023239"/>
    </source>
</evidence>
<dbReference type="Proteomes" id="UP001500620">
    <property type="component" value="Unassembled WGS sequence"/>
</dbReference>
<dbReference type="Gene3D" id="3.90.1150.10">
    <property type="entry name" value="Aspartate Aminotransferase, domain 1"/>
    <property type="match status" value="1"/>
</dbReference>
<sequence>MITVEEYLEATGRALAGMAGIVGGLGDELANTRPPVQGASSPYALLTHCLGVVEYWAGGLVAGRAVERDRDAEFTSSGPVAPLLERVAQARERLAADARGADFAGPLQSPPDAAFLGPAGVATQGAALLHVYEELAQHHGQMEILRDLLRPQRPVDTDRLRSGTGVKWGSLAPDTLGAWVADMDLGIAPAIRHALLDSVDREDFGYPHWPGGDPVPAAFEAWMARRHGWTPSGGHTRVFTDVLQILQVVVEHATRPGDGVAIHVPAYPPFLASIARAGRRIVPLREDGLGLDDGVRLMVLVNPQNPTGRVFRREELEGLLELAERHDLTVLADEIHADLVYAPHRHLPFASLGEGAARRTVTTTSATKAFNLAGLRCAVAHVGPPALRAALDAMPLDFFGTPSTLGHLATAAAWRTGDAWLAGLQQTLAANRDTVAQWAAGLPIEHRRPEGTYLAWLGGVAGPRPAERLERTARVRLSEGAEFSAGTDVDTDAYVRLNFATSPAVLAEILERLTPSIAG</sequence>
<keyword evidence="4" id="KW-0456">Lyase</keyword>
<evidence type="ECO:0000313" key="8">
    <source>
        <dbReference type="Proteomes" id="UP001500620"/>
    </source>
</evidence>
<gene>
    <name evidence="7" type="ORF">GCM10022255_087640</name>
</gene>
<dbReference type="Gene3D" id="3.40.640.10">
    <property type="entry name" value="Type I PLP-dependent aspartate aminotransferase-like (Major domain)"/>
    <property type="match status" value="1"/>
</dbReference>
<dbReference type="InterPro" id="IPR034660">
    <property type="entry name" value="DinB/YfiT-like"/>
</dbReference>
<evidence type="ECO:0000256" key="5">
    <source>
        <dbReference type="ARBA" id="ARBA00037974"/>
    </source>
</evidence>
<dbReference type="InterPro" id="IPR007061">
    <property type="entry name" value="MST-like"/>
</dbReference>
<name>A0ABP8DN94_9ACTN</name>
<protein>
    <recommendedName>
        <fullName evidence="2">cysteine-S-conjugate beta-lyase</fullName>
        <ecNumber evidence="2">4.4.1.13</ecNumber>
    </recommendedName>
</protein>
<comment type="cofactor">
    <cofactor evidence="1">
        <name>pyridoxal 5'-phosphate</name>
        <dbReference type="ChEBI" id="CHEBI:597326"/>
    </cofactor>
</comment>
<feature type="domain" description="Aminotransferase class I/classII large" evidence="6">
    <location>
        <begin position="189"/>
        <end position="513"/>
    </location>
</feature>
<evidence type="ECO:0000259" key="6">
    <source>
        <dbReference type="Pfam" id="PF00155"/>
    </source>
</evidence>
<dbReference type="InterPro" id="IPR015422">
    <property type="entry name" value="PyrdxlP-dep_Trfase_small"/>
</dbReference>
<dbReference type="PANTHER" id="PTHR43525">
    <property type="entry name" value="PROTEIN MALY"/>
    <property type="match status" value="1"/>
</dbReference>
<dbReference type="SUPFAM" id="SSF109854">
    <property type="entry name" value="DinB/YfiT-like putative metalloenzymes"/>
    <property type="match status" value="1"/>
</dbReference>
<dbReference type="PANTHER" id="PTHR43525:SF2">
    <property type="entry name" value="CYSTATHIONINE BETA-LYASE-RELATED"/>
    <property type="match status" value="1"/>
</dbReference>
<accession>A0ABP8DN94</accession>